<keyword evidence="2" id="KW-1185">Reference proteome</keyword>
<evidence type="ECO:0000313" key="1">
    <source>
        <dbReference type="EMBL" id="KAJ8616277.1"/>
    </source>
</evidence>
<sequence>MFEMAPCFLWIAKDPRFERPPCTHKGTYAGDCPADRVTQVLTFQYKVPMIDTVAMDDLKNEVAVVSSENPWVALML</sequence>
<protein>
    <submittedName>
        <fullName evidence="1">Uncharacterized protein</fullName>
    </submittedName>
</protein>
<accession>A0ACC2K5Q7</accession>
<proteinExistence type="predicted"/>
<name>A0ACC2K5Q7_PERAE</name>
<dbReference type="EMBL" id="CM056820">
    <property type="protein sequence ID" value="KAJ8616277.1"/>
    <property type="molecule type" value="Genomic_DNA"/>
</dbReference>
<gene>
    <name evidence="1" type="ORF">MRB53_035649</name>
</gene>
<comment type="caution">
    <text evidence="1">The sequence shown here is derived from an EMBL/GenBank/DDBJ whole genome shotgun (WGS) entry which is preliminary data.</text>
</comment>
<reference evidence="1 2" key="1">
    <citation type="journal article" date="2022" name="Hortic Res">
        <title>A haplotype resolved chromosomal level avocado genome allows analysis of novel avocado genes.</title>
        <authorList>
            <person name="Nath O."/>
            <person name="Fletcher S.J."/>
            <person name="Hayward A."/>
            <person name="Shaw L.M."/>
            <person name="Masouleh A.K."/>
            <person name="Furtado A."/>
            <person name="Henry R.J."/>
            <person name="Mitter N."/>
        </authorList>
    </citation>
    <scope>NUCLEOTIDE SEQUENCE [LARGE SCALE GENOMIC DNA]</scope>
    <source>
        <strain evidence="2">cv. Hass</strain>
    </source>
</reference>
<dbReference type="Proteomes" id="UP001234297">
    <property type="component" value="Chromosome 12"/>
</dbReference>
<evidence type="ECO:0000313" key="2">
    <source>
        <dbReference type="Proteomes" id="UP001234297"/>
    </source>
</evidence>
<organism evidence="1 2">
    <name type="scientific">Persea americana</name>
    <name type="common">Avocado</name>
    <dbReference type="NCBI Taxonomy" id="3435"/>
    <lineage>
        <taxon>Eukaryota</taxon>
        <taxon>Viridiplantae</taxon>
        <taxon>Streptophyta</taxon>
        <taxon>Embryophyta</taxon>
        <taxon>Tracheophyta</taxon>
        <taxon>Spermatophyta</taxon>
        <taxon>Magnoliopsida</taxon>
        <taxon>Magnoliidae</taxon>
        <taxon>Laurales</taxon>
        <taxon>Lauraceae</taxon>
        <taxon>Persea</taxon>
    </lineage>
</organism>